<dbReference type="Proteomes" id="UP000611796">
    <property type="component" value="Unassembled WGS sequence"/>
</dbReference>
<name>A0ABR7K3U6_9FIRM</name>
<dbReference type="RefSeq" id="WP_187006049.1">
    <property type="nucleotide sequence ID" value="NZ_JACRWD010000002.1"/>
</dbReference>
<evidence type="ECO:0000313" key="3">
    <source>
        <dbReference type="Proteomes" id="UP000611796"/>
    </source>
</evidence>
<proteinExistence type="predicted"/>
<comment type="caution">
    <text evidence="2">The sequence shown here is derived from an EMBL/GenBank/DDBJ whole genome shotgun (WGS) entry which is preliminary data.</text>
</comment>
<feature type="transmembrane region" description="Helical" evidence="1">
    <location>
        <begin position="29"/>
        <end position="46"/>
    </location>
</feature>
<gene>
    <name evidence="2" type="ORF">H8891_08165</name>
</gene>
<accession>A0ABR7K3U6</accession>
<keyword evidence="1" id="KW-0472">Membrane</keyword>
<keyword evidence="3" id="KW-1185">Reference proteome</keyword>
<feature type="transmembrane region" description="Helical" evidence="1">
    <location>
        <begin position="80"/>
        <end position="101"/>
    </location>
</feature>
<organism evidence="2 3">
    <name type="scientific">Paeniclostridium hominis</name>
    <dbReference type="NCBI Taxonomy" id="2764329"/>
    <lineage>
        <taxon>Bacteria</taxon>
        <taxon>Bacillati</taxon>
        <taxon>Bacillota</taxon>
        <taxon>Clostridia</taxon>
        <taxon>Peptostreptococcales</taxon>
        <taxon>Peptostreptococcaceae</taxon>
        <taxon>Paeniclostridium</taxon>
    </lineage>
</organism>
<keyword evidence="1" id="KW-1133">Transmembrane helix</keyword>
<feature type="transmembrane region" description="Helical" evidence="1">
    <location>
        <begin position="5"/>
        <end position="23"/>
    </location>
</feature>
<feature type="transmembrane region" description="Helical" evidence="1">
    <location>
        <begin position="53"/>
        <end position="74"/>
    </location>
</feature>
<reference evidence="2 3" key="1">
    <citation type="submission" date="2020-08" db="EMBL/GenBank/DDBJ databases">
        <authorList>
            <person name="Liu C."/>
            <person name="Sun Q."/>
        </authorList>
    </citation>
    <scope>NUCLEOTIDE SEQUENCE [LARGE SCALE GENOMIC DNA]</scope>
    <source>
        <strain evidence="2 3">NSJ-45</strain>
    </source>
</reference>
<dbReference type="EMBL" id="JACRWD010000002">
    <property type="protein sequence ID" value="MBC6003775.1"/>
    <property type="molecule type" value="Genomic_DNA"/>
</dbReference>
<sequence>MKKRLLGDVLIYFIAPIILFAFFKEKAKFYSTIISFILFISYSILIKYTQCRFNLSGILFASIYTVIQSLKISLTDSYHIYIYDSYCLLLLSIFIITLNLFNKNIFKQLYIDVLKLLNLSQVQIMNTIKRNNLYKDFYKITNIANLHILILVLIRLYSIIILGKNEYLKNLNLEIVICTLFFIIEAVLVTYFKRKINDILQNGKIKNIKFMSSEPRVINFDKYKNLNK</sequence>
<protein>
    <submittedName>
        <fullName evidence="2">Uncharacterized protein</fullName>
    </submittedName>
</protein>
<evidence type="ECO:0000256" key="1">
    <source>
        <dbReference type="SAM" id="Phobius"/>
    </source>
</evidence>
<feature type="transmembrane region" description="Helical" evidence="1">
    <location>
        <begin position="173"/>
        <end position="192"/>
    </location>
</feature>
<keyword evidence="1" id="KW-0812">Transmembrane</keyword>
<evidence type="ECO:0000313" key="2">
    <source>
        <dbReference type="EMBL" id="MBC6003775.1"/>
    </source>
</evidence>
<feature type="transmembrane region" description="Helical" evidence="1">
    <location>
        <begin position="140"/>
        <end position="161"/>
    </location>
</feature>